<protein>
    <submittedName>
        <fullName evidence="2">LysM domain-containing protein</fullName>
    </submittedName>
</protein>
<evidence type="ECO:0000259" key="1">
    <source>
        <dbReference type="PROSITE" id="PS51782"/>
    </source>
</evidence>
<name>A0A239C2X6_9ACTN</name>
<reference evidence="3" key="1">
    <citation type="submission" date="2017-06" db="EMBL/GenBank/DDBJ databases">
        <authorList>
            <person name="Varghese N."/>
            <person name="Submissions S."/>
        </authorList>
    </citation>
    <scope>NUCLEOTIDE SEQUENCE [LARGE SCALE GENOMIC DNA]</scope>
    <source>
        <strain evidence="3">DSM 46839</strain>
    </source>
</reference>
<feature type="domain" description="LysM" evidence="1">
    <location>
        <begin position="5"/>
        <end position="49"/>
    </location>
</feature>
<evidence type="ECO:0000313" key="2">
    <source>
        <dbReference type="EMBL" id="SNS14645.1"/>
    </source>
</evidence>
<accession>A0A239C2X6</accession>
<dbReference type="InterPro" id="IPR018392">
    <property type="entry name" value="LysM"/>
</dbReference>
<dbReference type="AlphaFoldDB" id="A0A239C2X6"/>
<dbReference type="InterPro" id="IPR036779">
    <property type="entry name" value="LysM_dom_sf"/>
</dbReference>
<keyword evidence="3" id="KW-1185">Reference proteome</keyword>
<dbReference type="Gene3D" id="3.10.350.10">
    <property type="entry name" value="LysM domain"/>
    <property type="match status" value="1"/>
</dbReference>
<evidence type="ECO:0000313" key="3">
    <source>
        <dbReference type="Proteomes" id="UP000198373"/>
    </source>
</evidence>
<dbReference type="RefSeq" id="WP_089304431.1">
    <property type="nucleotide sequence ID" value="NZ_FZOO01000002.1"/>
</dbReference>
<sequence>MRGHLAHQVVRGDTLRAVAREYGTDVRRLTAADELPDPDRILVGRVLRVPQE</sequence>
<dbReference type="PROSITE" id="PS51782">
    <property type="entry name" value="LYSM"/>
    <property type="match status" value="1"/>
</dbReference>
<organism evidence="2 3">
    <name type="scientific">Geodermatophilus pulveris</name>
    <dbReference type="NCBI Taxonomy" id="1564159"/>
    <lineage>
        <taxon>Bacteria</taxon>
        <taxon>Bacillati</taxon>
        <taxon>Actinomycetota</taxon>
        <taxon>Actinomycetes</taxon>
        <taxon>Geodermatophilales</taxon>
        <taxon>Geodermatophilaceae</taxon>
        <taxon>Geodermatophilus</taxon>
    </lineage>
</organism>
<dbReference type="SUPFAM" id="SSF54106">
    <property type="entry name" value="LysM domain"/>
    <property type="match status" value="1"/>
</dbReference>
<dbReference type="Pfam" id="PF01476">
    <property type="entry name" value="LysM"/>
    <property type="match status" value="1"/>
</dbReference>
<dbReference type="SMART" id="SM00257">
    <property type="entry name" value="LysM"/>
    <property type="match status" value="1"/>
</dbReference>
<dbReference type="Proteomes" id="UP000198373">
    <property type="component" value="Unassembled WGS sequence"/>
</dbReference>
<gene>
    <name evidence="2" type="ORF">SAMN06893096_102222</name>
</gene>
<dbReference type="CDD" id="cd00118">
    <property type="entry name" value="LysM"/>
    <property type="match status" value="1"/>
</dbReference>
<proteinExistence type="predicted"/>
<dbReference type="EMBL" id="FZOO01000002">
    <property type="protein sequence ID" value="SNS14645.1"/>
    <property type="molecule type" value="Genomic_DNA"/>
</dbReference>
<dbReference type="OrthoDB" id="8444614at2"/>